<dbReference type="NCBIfam" id="TIGR03534">
    <property type="entry name" value="RF_mod_PrmC"/>
    <property type="match status" value="1"/>
</dbReference>
<dbReference type="GO" id="GO:0003676">
    <property type="term" value="F:nucleic acid binding"/>
    <property type="evidence" value="ECO:0007669"/>
    <property type="project" value="InterPro"/>
</dbReference>
<evidence type="ECO:0000256" key="1">
    <source>
        <dbReference type="ARBA" id="ARBA00012771"/>
    </source>
</evidence>
<evidence type="ECO:0000259" key="7">
    <source>
        <dbReference type="Pfam" id="PF05175"/>
    </source>
</evidence>
<organism evidence="9 10">
    <name type="scientific">Hymenobacter setariae</name>
    <dbReference type="NCBI Taxonomy" id="2594794"/>
    <lineage>
        <taxon>Bacteria</taxon>
        <taxon>Pseudomonadati</taxon>
        <taxon>Bacteroidota</taxon>
        <taxon>Cytophagia</taxon>
        <taxon>Cytophagales</taxon>
        <taxon>Hymenobacteraceae</taxon>
        <taxon>Hymenobacter</taxon>
    </lineage>
</organism>
<dbReference type="PROSITE" id="PS00092">
    <property type="entry name" value="N6_MTASE"/>
    <property type="match status" value="1"/>
</dbReference>
<feature type="region of interest" description="Disordered" evidence="6">
    <location>
        <begin position="1"/>
        <end position="40"/>
    </location>
</feature>
<dbReference type="InterPro" id="IPR040758">
    <property type="entry name" value="PrmC_N"/>
</dbReference>
<dbReference type="AlphaFoldDB" id="A0A558BU79"/>
<comment type="catalytic activity">
    <reaction evidence="5">
        <text>L-glutaminyl-[peptide chain release factor] + S-adenosyl-L-methionine = N(5)-methyl-L-glutaminyl-[peptide chain release factor] + S-adenosyl-L-homocysteine + H(+)</text>
        <dbReference type="Rhea" id="RHEA:42896"/>
        <dbReference type="Rhea" id="RHEA-COMP:10271"/>
        <dbReference type="Rhea" id="RHEA-COMP:10272"/>
        <dbReference type="ChEBI" id="CHEBI:15378"/>
        <dbReference type="ChEBI" id="CHEBI:30011"/>
        <dbReference type="ChEBI" id="CHEBI:57856"/>
        <dbReference type="ChEBI" id="CHEBI:59789"/>
        <dbReference type="ChEBI" id="CHEBI:61891"/>
        <dbReference type="EC" id="2.1.1.297"/>
    </reaction>
</comment>
<dbReference type="InterPro" id="IPR019874">
    <property type="entry name" value="RF_methyltr_PrmC"/>
</dbReference>
<evidence type="ECO:0000313" key="9">
    <source>
        <dbReference type="EMBL" id="TVT40077.1"/>
    </source>
</evidence>
<dbReference type="InterPro" id="IPR007848">
    <property type="entry name" value="Small_mtfrase_dom"/>
</dbReference>
<protein>
    <recommendedName>
        <fullName evidence="1">peptide chain release factor N(5)-glutamine methyltransferase</fullName>
        <ecNumber evidence="1">2.1.1.297</ecNumber>
    </recommendedName>
</protein>
<sequence length="338" mass="36166">MGLGRVVPWPRAARSRARRMNSSSVMAKKEDSRQLAGRTGAKNTPALAACTFDPMTTAAFTAQLATSLQGPYPAPEAVAIAALVTETLLGLNPLQRRMQATVPVPAEVAARLPELQARLLAHEPVQYVLGTAHFAGMDLEVSPATLIPRPETEELAQLIAQEQAGRAGLTVLDVGTGSGCLALAVAQALRPARTVAVDISGEALAVARRNAARYAPEAEFQQLDILATTPDIVPGTLDVLVSNPPYVRASERAQMRDNVLAWEPATALFVPDADPLLFYKRLAELARVLLRPAGTVYLEINEALGAETAALFAETDFAAVRVLNDFFGRVRFVRATRL</sequence>
<evidence type="ECO:0000256" key="2">
    <source>
        <dbReference type="ARBA" id="ARBA00022603"/>
    </source>
</evidence>
<keyword evidence="2 9" id="KW-0489">Methyltransferase</keyword>
<keyword evidence="10" id="KW-1185">Reference proteome</keyword>
<comment type="caution">
    <text evidence="9">The sequence shown here is derived from an EMBL/GenBank/DDBJ whole genome shotgun (WGS) entry which is preliminary data.</text>
</comment>
<name>A0A558BU79_9BACT</name>
<accession>A0A558BU79</accession>
<dbReference type="SUPFAM" id="SSF53335">
    <property type="entry name" value="S-adenosyl-L-methionine-dependent methyltransferases"/>
    <property type="match status" value="1"/>
</dbReference>
<dbReference type="Pfam" id="PF05175">
    <property type="entry name" value="MTS"/>
    <property type="match status" value="1"/>
</dbReference>
<dbReference type="EC" id="2.1.1.297" evidence="1"/>
<dbReference type="PANTHER" id="PTHR18895:SF74">
    <property type="entry name" value="MTRF1L RELEASE FACTOR GLUTAMINE METHYLTRANSFERASE"/>
    <property type="match status" value="1"/>
</dbReference>
<keyword evidence="3 9" id="KW-0808">Transferase</keyword>
<dbReference type="Pfam" id="PF17827">
    <property type="entry name" value="PrmC_N"/>
    <property type="match status" value="1"/>
</dbReference>
<proteinExistence type="predicted"/>
<evidence type="ECO:0000259" key="8">
    <source>
        <dbReference type="Pfam" id="PF17827"/>
    </source>
</evidence>
<dbReference type="InterPro" id="IPR050320">
    <property type="entry name" value="N5-glutamine_MTase"/>
</dbReference>
<dbReference type="GO" id="GO:0032259">
    <property type="term" value="P:methylation"/>
    <property type="evidence" value="ECO:0007669"/>
    <property type="project" value="UniProtKB-KW"/>
</dbReference>
<dbReference type="InterPro" id="IPR002052">
    <property type="entry name" value="DNA_methylase_N6_adenine_CS"/>
</dbReference>
<reference evidence="9 10" key="1">
    <citation type="submission" date="2019-07" db="EMBL/GenBank/DDBJ databases">
        <title>Hymenobacter sp. straun FUR1 Genome sequencing and assembly.</title>
        <authorList>
            <person name="Chhetri G."/>
        </authorList>
    </citation>
    <scope>NUCLEOTIDE SEQUENCE [LARGE SCALE GENOMIC DNA]</scope>
    <source>
        <strain evidence="9 10">Fur1</strain>
    </source>
</reference>
<dbReference type="Proteomes" id="UP000317624">
    <property type="component" value="Unassembled WGS sequence"/>
</dbReference>
<feature type="domain" description="Release factor glutamine methyltransferase N-terminal" evidence="8">
    <location>
        <begin position="75"/>
        <end position="130"/>
    </location>
</feature>
<dbReference type="CDD" id="cd02440">
    <property type="entry name" value="AdoMet_MTases"/>
    <property type="match status" value="1"/>
</dbReference>
<dbReference type="GO" id="GO:0102559">
    <property type="term" value="F:peptide chain release factor N(5)-glutamine methyltransferase activity"/>
    <property type="evidence" value="ECO:0007669"/>
    <property type="project" value="UniProtKB-EC"/>
</dbReference>
<gene>
    <name evidence="9" type="primary">prmC</name>
    <name evidence="9" type="ORF">FNT36_11270</name>
</gene>
<feature type="domain" description="Methyltransferase small" evidence="7">
    <location>
        <begin position="166"/>
        <end position="251"/>
    </location>
</feature>
<keyword evidence="4" id="KW-0949">S-adenosyl-L-methionine</keyword>
<dbReference type="PANTHER" id="PTHR18895">
    <property type="entry name" value="HEMK METHYLTRANSFERASE"/>
    <property type="match status" value="1"/>
</dbReference>
<dbReference type="Gene3D" id="1.10.8.10">
    <property type="entry name" value="DNA helicase RuvA subunit, C-terminal domain"/>
    <property type="match status" value="1"/>
</dbReference>
<evidence type="ECO:0000313" key="10">
    <source>
        <dbReference type="Proteomes" id="UP000317624"/>
    </source>
</evidence>
<evidence type="ECO:0000256" key="5">
    <source>
        <dbReference type="ARBA" id="ARBA00048391"/>
    </source>
</evidence>
<dbReference type="InterPro" id="IPR004556">
    <property type="entry name" value="HemK-like"/>
</dbReference>
<dbReference type="OrthoDB" id="9800643at2"/>
<dbReference type="InterPro" id="IPR029063">
    <property type="entry name" value="SAM-dependent_MTases_sf"/>
</dbReference>
<dbReference type="Gene3D" id="3.40.50.150">
    <property type="entry name" value="Vaccinia Virus protein VP39"/>
    <property type="match status" value="1"/>
</dbReference>
<evidence type="ECO:0000256" key="4">
    <source>
        <dbReference type="ARBA" id="ARBA00022691"/>
    </source>
</evidence>
<evidence type="ECO:0000256" key="6">
    <source>
        <dbReference type="SAM" id="MobiDB-lite"/>
    </source>
</evidence>
<evidence type="ECO:0000256" key="3">
    <source>
        <dbReference type="ARBA" id="ARBA00022679"/>
    </source>
</evidence>
<dbReference type="NCBIfam" id="TIGR00536">
    <property type="entry name" value="hemK_fam"/>
    <property type="match status" value="1"/>
</dbReference>
<dbReference type="EMBL" id="VMRJ01000003">
    <property type="protein sequence ID" value="TVT40077.1"/>
    <property type="molecule type" value="Genomic_DNA"/>
</dbReference>